<gene>
    <name evidence="3" type="ORF">BW732_10745</name>
</gene>
<dbReference type="AlphaFoldDB" id="A0A1Q2D8I7"/>
<dbReference type="PANTHER" id="PTHR46797:SF1">
    <property type="entry name" value="METHYLPHOSPHONATE SYNTHASE"/>
    <property type="match status" value="1"/>
</dbReference>
<keyword evidence="1" id="KW-0238">DNA-binding</keyword>
<dbReference type="SMART" id="SM00530">
    <property type="entry name" value="HTH_XRE"/>
    <property type="match status" value="1"/>
</dbReference>
<dbReference type="STRING" id="633807.BW732_10745"/>
<dbReference type="CDD" id="cd00093">
    <property type="entry name" value="HTH_XRE"/>
    <property type="match status" value="1"/>
</dbReference>
<dbReference type="InterPro" id="IPR050807">
    <property type="entry name" value="TransReg_Diox_bact_type"/>
</dbReference>
<dbReference type="GO" id="GO:0003700">
    <property type="term" value="F:DNA-binding transcription factor activity"/>
    <property type="evidence" value="ECO:0007669"/>
    <property type="project" value="TreeGrafter"/>
</dbReference>
<dbReference type="PROSITE" id="PS50943">
    <property type="entry name" value="HTH_CROC1"/>
    <property type="match status" value="1"/>
</dbReference>
<protein>
    <recommendedName>
        <fullName evidence="2">HTH cro/C1-type domain-containing protein</fullName>
    </recommendedName>
</protein>
<dbReference type="GO" id="GO:0005829">
    <property type="term" value="C:cytosol"/>
    <property type="evidence" value="ECO:0007669"/>
    <property type="project" value="TreeGrafter"/>
</dbReference>
<sequence length="247" mass="28931">MNQNQNELLKRKLKVLRNKNQLTLEELASEIGMSYMSLSRFETGKRIPSDKTLKKIANFYDIPVSYFLEQDYFTYDNYGVNIIKLNSVYDDSILAFPTGIDDKYNTYRLKFSGTKNEYLHIYQEIGEYSLTGIGHQFLNLDQKNVMDLILEIYEKARVIYDKITSVIIYTSINNSQEIETIIFDNTINEEQILKDFSGNIDSSNIIFGNNDTIFLNTFIENTFNKVITLDYGVLDYNYLKKLYCNKH</sequence>
<feature type="domain" description="HTH cro/C1-type" evidence="2">
    <location>
        <begin position="13"/>
        <end position="67"/>
    </location>
</feature>
<dbReference type="RefSeq" id="WP_161485564.1">
    <property type="nucleotide sequence ID" value="NZ_CP019609.1"/>
</dbReference>
<dbReference type="Proteomes" id="UP000188246">
    <property type="component" value="Chromosome"/>
</dbReference>
<evidence type="ECO:0000313" key="4">
    <source>
        <dbReference type="Proteomes" id="UP000188246"/>
    </source>
</evidence>
<reference evidence="3 4" key="1">
    <citation type="journal article" date="2010" name="Int. J. Syst. Evol. Microbiol.">
        <title>Vagococcus penaei sp. nov., isolated from spoilage microbiota of cooked shrimp (Penaeus vannamei).</title>
        <authorList>
            <person name="Jaffres E."/>
            <person name="Prevost H."/>
            <person name="Rossero A."/>
            <person name="Joffraud J.J."/>
            <person name="Dousset X."/>
        </authorList>
    </citation>
    <scope>NUCLEOTIDE SEQUENCE [LARGE SCALE GENOMIC DNA]</scope>
    <source>
        <strain evidence="3 4">CD276</strain>
    </source>
</reference>
<dbReference type="GO" id="GO:0003677">
    <property type="term" value="F:DNA binding"/>
    <property type="evidence" value="ECO:0007669"/>
    <property type="project" value="UniProtKB-KW"/>
</dbReference>
<dbReference type="KEGG" id="vpi:BW732_10745"/>
<name>A0A1Q2D8I7_9ENTE</name>
<dbReference type="Pfam" id="PF01381">
    <property type="entry name" value="HTH_3"/>
    <property type="match status" value="1"/>
</dbReference>
<accession>A0A1Q2D8I7</accession>
<dbReference type="PANTHER" id="PTHR46797">
    <property type="entry name" value="HTH-TYPE TRANSCRIPTIONAL REGULATOR"/>
    <property type="match status" value="1"/>
</dbReference>
<proteinExistence type="predicted"/>
<dbReference type="SUPFAM" id="SSF47413">
    <property type="entry name" value="lambda repressor-like DNA-binding domains"/>
    <property type="match status" value="1"/>
</dbReference>
<dbReference type="EMBL" id="CP019609">
    <property type="protein sequence ID" value="AQP54635.1"/>
    <property type="molecule type" value="Genomic_DNA"/>
</dbReference>
<organism evidence="3 4">
    <name type="scientific">Vagococcus penaei</name>
    <dbReference type="NCBI Taxonomy" id="633807"/>
    <lineage>
        <taxon>Bacteria</taxon>
        <taxon>Bacillati</taxon>
        <taxon>Bacillota</taxon>
        <taxon>Bacilli</taxon>
        <taxon>Lactobacillales</taxon>
        <taxon>Enterococcaceae</taxon>
        <taxon>Vagococcus</taxon>
    </lineage>
</organism>
<evidence type="ECO:0000259" key="2">
    <source>
        <dbReference type="PROSITE" id="PS50943"/>
    </source>
</evidence>
<keyword evidence="4" id="KW-1185">Reference proteome</keyword>
<dbReference type="InterPro" id="IPR010982">
    <property type="entry name" value="Lambda_DNA-bd_dom_sf"/>
</dbReference>
<dbReference type="InterPro" id="IPR001387">
    <property type="entry name" value="Cro/C1-type_HTH"/>
</dbReference>
<dbReference type="Gene3D" id="1.10.260.40">
    <property type="entry name" value="lambda repressor-like DNA-binding domains"/>
    <property type="match status" value="1"/>
</dbReference>
<evidence type="ECO:0000313" key="3">
    <source>
        <dbReference type="EMBL" id="AQP54635.1"/>
    </source>
</evidence>
<evidence type="ECO:0000256" key="1">
    <source>
        <dbReference type="ARBA" id="ARBA00023125"/>
    </source>
</evidence>